<dbReference type="NCBIfam" id="NF009466">
    <property type="entry name" value="PRK12826.1-2"/>
    <property type="match status" value="1"/>
</dbReference>
<dbReference type="PRINTS" id="PR00081">
    <property type="entry name" value="GDHRDH"/>
</dbReference>
<dbReference type="InterPro" id="IPR020904">
    <property type="entry name" value="Sc_DH/Rdtase_CS"/>
</dbReference>
<dbReference type="Gene3D" id="3.40.50.720">
    <property type="entry name" value="NAD(P)-binding Rossmann-like Domain"/>
    <property type="match status" value="1"/>
</dbReference>
<evidence type="ECO:0000256" key="2">
    <source>
        <dbReference type="ARBA" id="ARBA00023002"/>
    </source>
</evidence>
<dbReference type="PRINTS" id="PR00080">
    <property type="entry name" value="SDRFAMILY"/>
</dbReference>
<dbReference type="RefSeq" id="WP_144002016.1">
    <property type="nucleotide sequence ID" value="NZ_CP040916.1"/>
</dbReference>
<dbReference type="InterPro" id="IPR002347">
    <property type="entry name" value="SDR_fam"/>
</dbReference>
<dbReference type="PANTHER" id="PTHR42879">
    <property type="entry name" value="3-OXOACYL-(ACYL-CARRIER-PROTEIN) REDUCTASE"/>
    <property type="match status" value="1"/>
</dbReference>
<dbReference type="EMBL" id="CP040916">
    <property type="protein sequence ID" value="QDQ10243.1"/>
    <property type="molecule type" value="Genomic_DNA"/>
</dbReference>
<keyword evidence="2" id="KW-0560">Oxidoreductase</keyword>
<dbReference type="InterPro" id="IPR057326">
    <property type="entry name" value="KR_dom"/>
</dbReference>
<feature type="domain" description="Ketoreductase" evidence="4">
    <location>
        <begin position="21"/>
        <end position="205"/>
    </location>
</feature>
<dbReference type="InterPro" id="IPR036291">
    <property type="entry name" value="NAD(P)-bd_dom_sf"/>
</dbReference>
<dbReference type="SUPFAM" id="SSF51735">
    <property type="entry name" value="NAD(P)-binding Rossmann-fold domains"/>
    <property type="match status" value="1"/>
</dbReference>
<proteinExistence type="inferred from homology"/>
<evidence type="ECO:0000259" key="4">
    <source>
        <dbReference type="SMART" id="SM00822"/>
    </source>
</evidence>
<feature type="region of interest" description="Disordered" evidence="3">
    <location>
        <begin position="1"/>
        <end position="22"/>
    </location>
</feature>
<reference evidence="5 6" key="1">
    <citation type="journal article" date="2019" name="J. Ind. Microbiol. Biotechnol.">
        <title>The complete genomic sequence of Streptomyces spectabilis NRRL-2792 and identification of secondary metabolite biosynthetic gene clusters.</title>
        <authorList>
            <person name="Sinha A."/>
            <person name="Phillips-Salemka S."/>
            <person name="Niraula T.A."/>
            <person name="Short K.A."/>
            <person name="Niraula N.P."/>
        </authorList>
    </citation>
    <scope>NUCLEOTIDE SEQUENCE [LARGE SCALE GENOMIC DNA]</scope>
    <source>
        <strain evidence="5 6">NRRL 2792</strain>
    </source>
</reference>
<gene>
    <name evidence="5" type="ORF">FH965_06450</name>
</gene>
<evidence type="ECO:0000313" key="5">
    <source>
        <dbReference type="EMBL" id="QDQ10243.1"/>
    </source>
</evidence>
<dbReference type="FunFam" id="3.40.50.720:FF:000173">
    <property type="entry name" value="3-oxoacyl-[acyl-carrier protein] reductase"/>
    <property type="match status" value="1"/>
</dbReference>
<comment type="similarity">
    <text evidence="1">Belongs to the short-chain dehydrogenases/reductases (SDR) family.</text>
</comment>
<name>A0A516R3K9_STRST</name>
<sequence length="262" mass="27078">MESDQGAGRTAGQQGKGQEPRVALVTGGSRGIGRAVATRLARDGFDVALCYRSDEAAADVVAKEVEAAGRRALTRRVDVADGAAVRQFVAEAEGELGPLHAVVASAGITRDRPLGLMTDDEWDGVVRTNLDGTYHLLRSVVRPLMGRRGGSIVTLSSVSGVAGNSGQANYAASKAGIIGLTLSLAKEAGRYGVRANVVAPGFIDTDMVAGLPDKAVQGALTAIPLRRFGQAEEVASLVSYLVSDEASYVTGQVLRIDGGMAL</sequence>
<organism evidence="5 6">
    <name type="scientific">Streptomyces spectabilis</name>
    <dbReference type="NCBI Taxonomy" id="68270"/>
    <lineage>
        <taxon>Bacteria</taxon>
        <taxon>Bacillati</taxon>
        <taxon>Actinomycetota</taxon>
        <taxon>Actinomycetes</taxon>
        <taxon>Kitasatosporales</taxon>
        <taxon>Streptomycetaceae</taxon>
        <taxon>Streptomyces</taxon>
    </lineage>
</organism>
<evidence type="ECO:0000313" key="6">
    <source>
        <dbReference type="Proteomes" id="UP000316806"/>
    </source>
</evidence>
<dbReference type="GO" id="GO:0016491">
    <property type="term" value="F:oxidoreductase activity"/>
    <property type="evidence" value="ECO:0007669"/>
    <property type="project" value="UniProtKB-KW"/>
</dbReference>
<dbReference type="GO" id="GO:0032787">
    <property type="term" value="P:monocarboxylic acid metabolic process"/>
    <property type="evidence" value="ECO:0007669"/>
    <property type="project" value="UniProtKB-ARBA"/>
</dbReference>
<dbReference type="InterPro" id="IPR050259">
    <property type="entry name" value="SDR"/>
</dbReference>
<dbReference type="Proteomes" id="UP000316806">
    <property type="component" value="Chromosome"/>
</dbReference>
<dbReference type="Pfam" id="PF13561">
    <property type="entry name" value="adh_short_C2"/>
    <property type="match status" value="1"/>
</dbReference>
<evidence type="ECO:0000256" key="1">
    <source>
        <dbReference type="ARBA" id="ARBA00006484"/>
    </source>
</evidence>
<protein>
    <submittedName>
        <fullName evidence="5">SDR family oxidoreductase</fullName>
    </submittedName>
</protein>
<dbReference type="SMART" id="SM00822">
    <property type="entry name" value="PKS_KR"/>
    <property type="match status" value="1"/>
</dbReference>
<evidence type="ECO:0000256" key="3">
    <source>
        <dbReference type="SAM" id="MobiDB-lite"/>
    </source>
</evidence>
<accession>A0A516R3K9</accession>
<dbReference type="PANTHER" id="PTHR42879:SF2">
    <property type="entry name" value="3-OXOACYL-[ACYL-CARRIER-PROTEIN] REDUCTASE FABG"/>
    <property type="match status" value="1"/>
</dbReference>
<dbReference type="PROSITE" id="PS00061">
    <property type="entry name" value="ADH_SHORT"/>
    <property type="match status" value="1"/>
</dbReference>
<dbReference type="AlphaFoldDB" id="A0A516R3K9"/>